<dbReference type="GO" id="GO:0017176">
    <property type="term" value="F:phosphatidylinositol N-acetylglucosaminyltransferase activity"/>
    <property type="evidence" value="ECO:0007669"/>
    <property type="project" value="InterPro"/>
</dbReference>
<gene>
    <name evidence="9" type="primary">gpi3</name>
    <name evidence="9" type="ORF">A0H81_02542</name>
</gene>
<keyword evidence="5 7" id="KW-1133">Transmembrane helix</keyword>
<evidence type="ECO:0000256" key="1">
    <source>
        <dbReference type="ARBA" id="ARBA00004141"/>
    </source>
</evidence>
<dbReference type="CDD" id="cd03796">
    <property type="entry name" value="GT4_PIG-A-like"/>
    <property type="match status" value="1"/>
</dbReference>
<feature type="transmembrane region" description="Helical" evidence="7">
    <location>
        <begin position="802"/>
        <end position="827"/>
    </location>
</feature>
<comment type="caution">
    <text evidence="9">The sequence shown here is derived from an EMBL/GenBank/DDBJ whole genome shotgun (WGS) entry which is preliminary data.</text>
</comment>
<feature type="transmembrane region" description="Helical" evidence="7">
    <location>
        <begin position="648"/>
        <end position="668"/>
    </location>
</feature>
<evidence type="ECO:0000256" key="2">
    <source>
        <dbReference type="ARBA" id="ARBA00008974"/>
    </source>
</evidence>
<dbReference type="InterPro" id="IPR013234">
    <property type="entry name" value="PIGA_GPI_anchor_biosynthesis"/>
</dbReference>
<organism evidence="9 10">
    <name type="scientific">Grifola frondosa</name>
    <name type="common">Maitake</name>
    <name type="synonym">Polyporus frondosus</name>
    <dbReference type="NCBI Taxonomy" id="5627"/>
    <lineage>
        <taxon>Eukaryota</taxon>
        <taxon>Fungi</taxon>
        <taxon>Dikarya</taxon>
        <taxon>Basidiomycota</taxon>
        <taxon>Agaricomycotina</taxon>
        <taxon>Agaricomycetes</taxon>
        <taxon>Polyporales</taxon>
        <taxon>Grifolaceae</taxon>
        <taxon>Grifola</taxon>
    </lineage>
</organism>
<dbReference type="PANTHER" id="PTHR45871">
    <property type="entry name" value="N-ACETYLGLUCOSAMINYL-PHOSPHATIDYLINOSITOL BIOSYNTHETIC PROTEIN"/>
    <property type="match status" value="1"/>
</dbReference>
<keyword evidence="3 9" id="KW-0808">Transferase</keyword>
<reference evidence="9 10" key="1">
    <citation type="submission" date="2016-03" db="EMBL/GenBank/DDBJ databases">
        <title>Whole genome sequencing of Grifola frondosa 9006-11.</title>
        <authorList>
            <person name="Min B."/>
            <person name="Park H."/>
            <person name="Kim J.-G."/>
            <person name="Cho H."/>
            <person name="Oh Y.-L."/>
            <person name="Kong W.-S."/>
            <person name="Choi I.-G."/>
        </authorList>
    </citation>
    <scope>NUCLEOTIDE SEQUENCE [LARGE SCALE GENOMIC DNA]</scope>
    <source>
        <strain evidence="9 10">9006-11</strain>
    </source>
</reference>
<keyword evidence="9" id="KW-0328">Glycosyltransferase</keyword>
<evidence type="ECO:0000256" key="7">
    <source>
        <dbReference type="SAM" id="Phobius"/>
    </source>
</evidence>
<dbReference type="AlphaFoldDB" id="A0A1C7MLJ7"/>
<dbReference type="InterPro" id="IPR039507">
    <property type="entry name" value="PIG-A/GPI3"/>
</dbReference>
<evidence type="ECO:0000256" key="5">
    <source>
        <dbReference type="ARBA" id="ARBA00022989"/>
    </source>
</evidence>
<dbReference type="SUPFAM" id="SSF53756">
    <property type="entry name" value="UDP-Glycosyltransferase/glycogen phosphorylase"/>
    <property type="match status" value="1"/>
</dbReference>
<dbReference type="GO" id="GO:0000506">
    <property type="term" value="C:glycosylphosphatidylinositol-N-acetylglucosaminyltransferase (GPI-GnT) complex"/>
    <property type="evidence" value="ECO:0007669"/>
    <property type="project" value="InterPro"/>
</dbReference>
<feature type="domain" description="PIGA GPI anchor biosynthesis" evidence="8">
    <location>
        <begin position="47"/>
        <end position="133"/>
    </location>
</feature>
<dbReference type="OrthoDB" id="734129at2759"/>
<comment type="subcellular location">
    <subcellularLocation>
        <location evidence="1">Membrane</location>
        <topology evidence="1">Multi-pass membrane protein</topology>
    </subcellularLocation>
</comment>
<sequence length="957" mass="105770">MKPITIAMVCDFFHPNVGGVENHIYMLGANLIRRGHRVVVITHSHPPDRVGIRWLLPSVKVYYLPFVSIASSATLPNFFTFLPYLRTIILRERVQLIHAHASLSSLAHEGILHAHLMGVRTVFTDHSLFGFDDAASILTNKLLEAALRNVDAAICVSHTGRENTVLRASLLPEDVHVIPNAIVANQFKPAPIVKACDTVTIVVISRLAYRKGIDLLVATAPRICALFPHVRFLIGGDGPKMIDLLQMREKHMLQDRIEMLGPVRHSDVRDVLVQGSIFMNTSLTESFGIAILEAACTGLYVVSTRVGGVPEILPEDMISFANPDEDDVVRAMSEAIEIVSAGKHDPIQAHQRIKGFYDWSEIAERTERVYELVMESPQRDFWCRMQRTLELGRFAGLIFAIILVVDCLFFVFLQWWLPEEDMDHVRMHWDQSRFVEFVQEQDIDRKQAPSASISSRLRSTVCCVELPRLRRRVHKRFKFPLGHTSAEGDALPHALGCRDQWVGSWESSKHDDALIASAAIRIDPILPADRNDNKLYQFFFVWFSSNMNILSFGTGSAGPAFFGLGLREALITLLVVDVISCAVPAYFAVFGPKLGLRSMVHARYSWGYYGAILPSALTVFSMQGFLILNCIIGGQALASVSDHLNDTLGIVIVGVISLMVTFFGYRVIHWYETIAWIPNVITFIVMLGIGGKHLGNIPSPPAPASAAMILSFATTTASTMISWCIMTPDYGVYHTERASRTRIFSYSYAGFLTASIPSHMLGAAFAAAAPFVPSWKIGFDNGNSVGGLLEAVLSSSGGFGKFLTVLVALSVPSACAPTMYTFGSSFMTIHPLFARIPRYVYTIVSEAILIPVAIVGATHFYNTFVDILNVIGYWSAVFAAIVLVEHFIFRKDDFLRYDLKDWNQAGQLPPGIAAMFAFLCACGIIIPCMSQAWYTGPIAHEGTGDIGILGDGKNSIC</sequence>
<evidence type="ECO:0000313" key="10">
    <source>
        <dbReference type="Proteomes" id="UP000092993"/>
    </source>
</evidence>
<protein>
    <submittedName>
        <fullName evidence="9">Phosphatidylinositol N-acetylglucosaminyltransferase gpi3 subunit</fullName>
    </submittedName>
</protein>
<evidence type="ECO:0000313" key="9">
    <source>
        <dbReference type="EMBL" id="OBZ77733.1"/>
    </source>
</evidence>
<dbReference type="InterPro" id="IPR001248">
    <property type="entry name" value="Pur-cyt_permease"/>
</dbReference>
<feature type="transmembrane region" description="Helical" evidence="7">
    <location>
        <begin position="611"/>
        <end position="636"/>
    </location>
</feature>
<evidence type="ECO:0000256" key="3">
    <source>
        <dbReference type="ARBA" id="ARBA00022679"/>
    </source>
</evidence>
<dbReference type="Gene3D" id="3.40.50.2000">
    <property type="entry name" value="Glycogen Phosphorylase B"/>
    <property type="match status" value="2"/>
</dbReference>
<dbReference type="GO" id="GO:0022857">
    <property type="term" value="F:transmembrane transporter activity"/>
    <property type="evidence" value="ECO:0007669"/>
    <property type="project" value="InterPro"/>
</dbReference>
<keyword evidence="10" id="KW-1185">Reference proteome</keyword>
<dbReference type="Gene3D" id="1.10.4160.10">
    <property type="entry name" value="Hydantoin permease"/>
    <property type="match status" value="1"/>
</dbReference>
<evidence type="ECO:0000259" key="8">
    <source>
        <dbReference type="Pfam" id="PF08288"/>
    </source>
</evidence>
<dbReference type="STRING" id="5627.A0A1C7MLJ7"/>
<keyword evidence="4 7" id="KW-0812">Transmembrane</keyword>
<feature type="transmembrane region" description="Helical" evidence="7">
    <location>
        <begin position="867"/>
        <end position="889"/>
    </location>
</feature>
<dbReference type="PANTHER" id="PTHR45871:SF1">
    <property type="entry name" value="PHOSPHATIDYLINOSITOL N-ACETYLGLUCOSAMINYLTRANSFERASE SUBUNIT A"/>
    <property type="match status" value="1"/>
</dbReference>
<dbReference type="Pfam" id="PF13692">
    <property type="entry name" value="Glyco_trans_1_4"/>
    <property type="match status" value="1"/>
</dbReference>
<evidence type="ECO:0000256" key="6">
    <source>
        <dbReference type="ARBA" id="ARBA00023136"/>
    </source>
</evidence>
<dbReference type="EMBL" id="LUGG01000002">
    <property type="protein sequence ID" value="OBZ77733.1"/>
    <property type="molecule type" value="Genomic_DNA"/>
</dbReference>
<dbReference type="Pfam" id="PF08288">
    <property type="entry name" value="PIGA"/>
    <property type="match status" value="1"/>
</dbReference>
<keyword evidence="6 7" id="KW-0472">Membrane</keyword>
<accession>A0A1C7MLJ7</accession>
<name>A0A1C7MLJ7_GRIFR</name>
<dbReference type="Pfam" id="PF02133">
    <property type="entry name" value="Transp_cyt_pur"/>
    <property type="match status" value="1"/>
</dbReference>
<feature type="transmembrane region" description="Helical" evidence="7">
    <location>
        <begin position="839"/>
        <end position="861"/>
    </location>
</feature>
<feature type="transmembrane region" description="Helical" evidence="7">
    <location>
        <begin position="746"/>
        <end position="772"/>
    </location>
</feature>
<dbReference type="GO" id="GO:0006506">
    <property type="term" value="P:GPI anchor biosynthetic process"/>
    <property type="evidence" value="ECO:0007669"/>
    <property type="project" value="InterPro"/>
</dbReference>
<evidence type="ECO:0000256" key="4">
    <source>
        <dbReference type="ARBA" id="ARBA00022692"/>
    </source>
</evidence>
<feature type="transmembrane region" description="Helical" evidence="7">
    <location>
        <begin position="394"/>
        <end position="417"/>
    </location>
</feature>
<dbReference type="Proteomes" id="UP000092993">
    <property type="component" value="Unassembled WGS sequence"/>
</dbReference>
<comment type="similarity">
    <text evidence="2">Belongs to the purine-cytosine permease (2.A.39) family.</text>
</comment>
<feature type="transmembrane region" description="Helical" evidence="7">
    <location>
        <begin position="569"/>
        <end position="590"/>
    </location>
</feature>
<feature type="transmembrane region" description="Helical" evidence="7">
    <location>
        <begin position="675"/>
        <end position="694"/>
    </location>
</feature>
<feature type="transmembrane region" description="Helical" evidence="7">
    <location>
        <begin position="910"/>
        <end position="934"/>
    </location>
</feature>
<feature type="transmembrane region" description="Helical" evidence="7">
    <location>
        <begin position="706"/>
        <end position="725"/>
    </location>
</feature>
<proteinExistence type="inferred from homology"/>